<dbReference type="Gene3D" id="3.40.50.1460">
    <property type="match status" value="1"/>
</dbReference>
<dbReference type="InterPro" id="IPR011600">
    <property type="entry name" value="Pept_C14_caspase"/>
</dbReference>
<evidence type="ECO:0000313" key="3">
    <source>
        <dbReference type="EMBL" id="MCB5409970.1"/>
    </source>
</evidence>
<dbReference type="InterPro" id="IPR011990">
    <property type="entry name" value="TPR-like_helical_dom_sf"/>
</dbReference>
<dbReference type="Pfam" id="PF13181">
    <property type="entry name" value="TPR_8"/>
    <property type="match status" value="1"/>
</dbReference>
<protein>
    <submittedName>
        <fullName evidence="3">Caspase family protein</fullName>
    </submittedName>
</protein>
<dbReference type="SUPFAM" id="SSF48452">
    <property type="entry name" value="TPR-like"/>
    <property type="match status" value="2"/>
</dbReference>
<comment type="caution">
    <text evidence="3">The sequence shown here is derived from an EMBL/GenBank/DDBJ whole genome shotgun (WGS) entry which is preliminary data.</text>
</comment>
<evidence type="ECO:0000256" key="1">
    <source>
        <dbReference type="PROSITE-ProRule" id="PRU00339"/>
    </source>
</evidence>
<feature type="domain" description="Caspase family p20" evidence="2">
    <location>
        <begin position="22"/>
        <end position="97"/>
    </location>
</feature>
<reference evidence="3 4" key="1">
    <citation type="submission" date="2020-07" db="EMBL/GenBank/DDBJ databases">
        <title>Pseudogemmobacter sp. nov., isolated from poultry manure in Taiwan.</title>
        <authorList>
            <person name="Lin S.-Y."/>
            <person name="Tang Y.-S."/>
            <person name="Young C.-C."/>
        </authorList>
    </citation>
    <scope>NUCLEOTIDE SEQUENCE [LARGE SCALE GENOMIC DNA]</scope>
    <source>
        <strain evidence="3 4">CC-YST710</strain>
    </source>
</reference>
<feature type="repeat" description="TPR" evidence="1">
    <location>
        <begin position="736"/>
        <end position="769"/>
    </location>
</feature>
<dbReference type="PANTHER" id="PTHR22576:SF37">
    <property type="entry name" value="MUCOSA-ASSOCIATED LYMPHOID TISSUE LYMPHOMA TRANSLOCATION PROTEIN 1"/>
    <property type="match status" value="1"/>
</dbReference>
<dbReference type="InterPro" id="IPR019734">
    <property type="entry name" value="TPR_rpt"/>
</dbReference>
<feature type="repeat" description="TPR" evidence="1">
    <location>
        <begin position="640"/>
        <end position="673"/>
    </location>
</feature>
<dbReference type="SMART" id="SM00028">
    <property type="entry name" value="TPR"/>
    <property type="match status" value="7"/>
</dbReference>
<dbReference type="InterPro" id="IPR052039">
    <property type="entry name" value="Caspase-related_regulators"/>
</dbReference>
<evidence type="ECO:0000313" key="4">
    <source>
        <dbReference type="Proteomes" id="UP001198571"/>
    </source>
</evidence>
<dbReference type="PROSITE" id="PS50005">
    <property type="entry name" value="TPR"/>
    <property type="match status" value="2"/>
</dbReference>
<dbReference type="PROSITE" id="PS50208">
    <property type="entry name" value="CASPASE_P20"/>
    <property type="match status" value="1"/>
</dbReference>
<gene>
    <name evidence="3" type="ORF">H0485_08155</name>
</gene>
<dbReference type="SUPFAM" id="SSF52129">
    <property type="entry name" value="Caspase-like"/>
    <property type="match status" value="1"/>
</dbReference>
<keyword evidence="1" id="KW-0802">TPR repeat</keyword>
<sequence>MLRRLTLAAVLIIGLTGTAFAERRVALILATGDYTSLRGLSNPVNDARSVETLLKSLDFEVWTETDRDLRRMRRALDDFRKDGAGADLALVFYAGHGVAIGGVNYLLPSDAEAKSAAGLAASSLPLSEVHAVLRDISARAIVLLDACRDDPFAAPGSAGAEGRGAVALAGDPPEAPQVQPGLGRMGDAEGVIYAFAAAPGKTASDGSGANSPFTAALLRHLGKGVELREALRLVQQDVYDRSRSAQLPYIESGLPAQIWLSGSADPAYRDSLPERDLLLLAMDQFSPATRAEVEQVARENDMPLAPLFRAVLAGNLEQASAEERGQRLQEAALAYSAFQAELMKYASEDPRVADLRARAEEELALGSHDAALASLDAAEKIDAAGRGVQRDGYIARTLSLASTHLLSASAARSALRYPLAIDNLTTATELFTEIRALLPDPASKQAYATAMAELGDLQLVAGNSFGALSIYGSRVDYLQGLMREEPGDSAWARGLIGALQAQGDVMREQGYLRDAGATYRRALELSRPLIAGHPDDPELLRANAALANALGVIFYGLADYPAALEQHQNALATTLLRLDLEPDSLPARRDTAYSEERIGDVHLAAGDFPAARNAFDRSLEITRDLASRFPADGDLQRALSLSYERLGDMSFAEGDRDSALAIYTEALKIRDDLLAKDPGNVLRQRDSTLTWDRIGDIHQALGDTGSALMAYQHALGLREALVALDPQNAVWQRDLSISWERVGELHFSEGDFSGALAAYETCLHLREALVALDPGNLPRQRDLTVALDRMAQSHLALGQQSEARALLETSLATLRQLNAEDEEVLLYRRDIAATLIRLADLERRAGQNGAALALQQEAISLHRAVTTASPGDFTALRELSVALNLQIPLLLDLGQPGEAVALGAESVALMDRVAQLRPHDLKVSFDRMFSAGRHGDALLANGDAEAATLAYRAMARFAWTLSSADPWSVTAARDYAWALEKTGEALTGAGDPGAAGREFQASVDLRRWIAGQKPDSLTDQRALGYALRNLADSWSAQDEAETARPLEEQSLAIMRWIAGTDPANALNHVDLASGLYRASAYYLDGAILLEEAISVLEQLEAEGRMPEGPYRDWLTLYRERLEEG</sequence>
<dbReference type="InterPro" id="IPR001309">
    <property type="entry name" value="Pept_C14_p20"/>
</dbReference>
<dbReference type="RefSeq" id="WP_226934877.1">
    <property type="nucleotide sequence ID" value="NZ_JACDXX010000006.1"/>
</dbReference>
<organism evidence="3 4">
    <name type="scientific">Pseudogemmobacter faecipullorum</name>
    <dbReference type="NCBI Taxonomy" id="2755041"/>
    <lineage>
        <taxon>Bacteria</taxon>
        <taxon>Pseudomonadati</taxon>
        <taxon>Pseudomonadota</taxon>
        <taxon>Alphaproteobacteria</taxon>
        <taxon>Rhodobacterales</taxon>
        <taxon>Paracoccaceae</taxon>
        <taxon>Pseudogemmobacter</taxon>
    </lineage>
</organism>
<accession>A0ABS8CM70</accession>
<dbReference type="InterPro" id="IPR029030">
    <property type="entry name" value="Caspase-like_dom_sf"/>
</dbReference>
<dbReference type="Gene3D" id="1.25.40.10">
    <property type="entry name" value="Tetratricopeptide repeat domain"/>
    <property type="match status" value="3"/>
</dbReference>
<dbReference type="Proteomes" id="UP001198571">
    <property type="component" value="Unassembled WGS sequence"/>
</dbReference>
<name>A0ABS8CM70_9RHOB</name>
<dbReference type="Pfam" id="PF00656">
    <property type="entry name" value="Peptidase_C14"/>
    <property type="match status" value="1"/>
</dbReference>
<dbReference type="PANTHER" id="PTHR22576">
    <property type="entry name" value="MUCOSA ASSOCIATED LYMPHOID TISSUE LYMPHOMA TRANSLOCATION PROTEIN 1/PARACASPASE"/>
    <property type="match status" value="1"/>
</dbReference>
<keyword evidence="4" id="KW-1185">Reference proteome</keyword>
<proteinExistence type="predicted"/>
<evidence type="ECO:0000259" key="2">
    <source>
        <dbReference type="PROSITE" id="PS50208"/>
    </source>
</evidence>
<dbReference type="EMBL" id="JACDXX010000006">
    <property type="protein sequence ID" value="MCB5409970.1"/>
    <property type="molecule type" value="Genomic_DNA"/>
</dbReference>